<dbReference type="SUPFAM" id="SSF46774">
    <property type="entry name" value="ARID-like"/>
    <property type="match status" value="1"/>
</dbReference>
<evidence type="ECO:0000256" key="2">
    <source>
        <dbReference type="SAM" id="MobiDB-lite"/>
    </source>
</evidence>
<dbReference type="EMBL" id="JAFEMO010000001">
    <property type="protein sequence ID" value="KAH7577954.1"/>
    <property type="molecule type" value="Genomic_DNA"/>
</dbReference>
<dbReference type="InterPro" id="IPR001005">
    <property type="entry name" value="SANT/Myb"/>
</dbReference>
<organism evidence="4 5">
    <name type="scientific">Xanthoceras sorbifolium</name>
    <dbReference type="NCBI Taxonomy" id="99658"/>
    <lineage>
        <taxon>Eukaryota</taxon>
        <taxon>Viridiplantae</taxon>
        <taxon>Streptophyta</taxon>
        <taxon>Embryophyta</taxon>
        <taxon>Tracheophyta</taxon>
        <taxon>Spermatophyta</taxon>
        <taxon>Magnoliopsida</taxon>
        <taxon>eudicotyledons</taxon>
        <taxon>Gunneridae</taxon>
        <taxon>Pentapetalae</taxon>
        <taxon>rosids</taxon>
        <taxon>malvids</taxon>
        <taxon>Sapindales</taxon>
        <taxon>Sapindaceae</taxon>
        <taxon>Xanthoceroideae</taxon>
        <taxon>Xanthoceras</taxon>
    </lineage>
</organism>
<dbReference type="SUPFAM" id="SSF46689">
    <property type="entry name" value="Homeodomain-like"/>
    <property type="match status" value="1"/>
</dbReference>
<dbReference type="CDD" id="cd16100">
    <property type="entry name" value="ARID"/>
    <property type="match status" value="1"/>
</dbReference>
<evidence type="ECO:0000256" key="1">
    <source>
        <dbReference type="ARBA" id="ARBA00023242"/>
    </source>
</evidence>
<evidence type="ECO:0000259" key="3">
    <source>
        <dbReference type="PROSITE" id="PS51011"/>
    </source>
</evidence>
<dbReference type="InterPro" id="IPR001606">
    <property type="entry name" value="ARID_dom"/>
</dbReference>
<comment type="caution">
    <text evidence="4">The sequence shown here is derived from an EMBL/GenBank/DDBJ whole genome shotgun (WGS) entry which is preliminary data.</text>
</comment>
<keyword evidence="1" id="KW-0539">Nucleus</keyword>
<proteinExistence type="predicted"/>
<evidence type="ECO:0000313" key="4">
    <source>
        <dbReference type="EMBL" id="KAH7577954.1"/>
    </source>
</evidence>
<accession>A0ABQ8IML9</accession>
<keyword evidence="5" id="KW-1185">Reference proteome</keyword>
<evidence type="ECO:0000313" key="5">
    <source>
        <dbReference type="Proteomes" id="UP000827721"/>
    </source>
</evidence>
<dbReference type="SMART" id="SM01189">
    <property type="entry name" value="ELM2"/>
    <property type="match status" value="1"/>
</dbReference>
<dbReference type="PROSITE" id="PS51011">
    <property type="entry name" value="ARID"/>
    <property type="match status" value="1"/>
</dbReference>
<reference evidence="4 5" key="1">
    <citation type="submission" date="2021-02" db="EMBL/GenBank/DDBJ databases">
        <title>Plant Genome Project.</title>
        <authorList>
            <person name="Zhang R.-G."/>
        </authorList>
    </citation>
    <scope>NUCLEOTIDE SEQUENCE [LARGE SCALE GENOMIC DNA]</scope>
    <source>
        <tissue evidence="4">Leaves</tissue>
    </source>
</reference>
<sequence length="682" mass="78304">MAGWSMLADGSVVACAKRASEHKILEANRFWVDLEPPPKDSEPESEVFRCWFEKFLQLFLKEICVRESFWPLPPMLGNGRPVDLFKLFLVVREKGGYKKVSKNGWWDLVAKESGLESCLSSSVKLVYFKYLDVLERWLERVVDDRRNTKSKSSDSSSSLSEYLMELGAEFKGVLSNSKGKDKYLHLEESNCQLNSEGDLDVCRNDVSMVVEFEEGEKCVDDEESIQFDSTNGHVDYSDIANLCNDVEIRSSVVELEGDKYCFDDVTKGVVNSSDYGKVCDNNEVKSVVIVDSDGRKKCTDSDKESVVISESNVGKNETSSRKRKHDSMWKMLSWVNGIAKDPCDSLVGSLPEKSKWKSYGNDELWKQVLSYREAVFLKRHVDLNADQSSWQNNQKMHPSMYDDHIGASYNLRERLSCSKKLFSGDTSTQARAYPRSLSFSAQNDSDKRGMKNHEENGLLQSTDATNTDSVFDYEVQKRVPIGPAFQAEVPEWIGVPSESDSKWLGIQVWPLEKVEHQILIERDRIGKGRQDSCGCQFRGSFECVRFHIAEKRYKIKLELGSAFHNWKFDKMGEETMLSWTEEEQKNFETIVRLNSTSVDRCLWDVIFKCFPTKSREELVSYYFNVYLLRRRAHQNRFTPDDIDSDDDEELESGLVSKGFMHETMESASSIFHSPNKKHKKSR</sequence>
<dbReference type="CDD" id="cd00167">
    <property type="entry name" value="SANT"/>
    <property type="match status" value="1"/>
</dbReference>
<name>A0ABQ8IML9_9ROSI</name>
<dbReference type="InterPro" id="IPR036431">
    <property type="entry name" value="ARID_dom_sf"/>
</dbReference>
<feature type="region of interest" description="Disordered" evidence="2">
    <location>
        <begin position="433"/>
        <end position="461"/>
    </location>
</feature>
<protein>
    <recommendedName>
        <fullName evidence="3">ARID domain-containing protein</fullName>
    </recommendedName>
</protein>
<dbReference type="SMART" id="SM00501">
    <property type="entry name" value="BRIGHT"/>
    <property type="match status" value="1"/>
</dbReference>
<dbReference type="InterPro" id="IPR009057">
    <property type="entry name" value="Homeodomain-like_sf"/>
</dbReference>
<feature type="domain" description="ARID" evidence="3">
    <location>
        <begin position="42"/>
        <end position="139"/>
    </location>
</feature>
<dbReference type="Gene3D" id="1.10.150.60">
    <property type="entry name" value="ARID DNA-binding domain"/>
    <property type="match status" value="1"/>
</dbReference>
<gene>
    <name evidence="4" type="ORF">JRO89_XS01G0320300</name>
</gene>
<dbReference type="InterPro" id="IPR000949">
    <property type="entry name" value="ELM2_dom"/>
</dbReference>
<dbReference type="PANTHER" id="PTHR46410">
    <property type="entry name" value="AT-RICH INTERACTIVE DOMAIN-CONTAINING PROTEIN 2"/>
    <property type="match status" value="1"/>
</dbReference>
<dbReference type="Pfam" id="PF01388">
    <property type="entry name" value="ARID"/>
    <property type="match status" value="1"/>
</dbReference>
<feature type="compositionally biased region" description="Basic and acidic residues" evidence="2">
    <location>
        <begin position="444"/>
        <end position="456"/>
    </location>
</feature>
<dbReference type="SMART" id="SM01014">
    <property type="entry name" value="ARID"/>
    <property type="match status" value="1"/>
</dbReference>
<dbReference type="Proteomes" id="UP000827721">
    <property type="component" value="Unassembled WGS sequence"/>
</dbReference>
<dbReference type="SMART" id="SM00717">
    <property type="entry name" value="SANT"/>
    <property type="match status" value="1"/>
</dbReference>
<dbReference type="PANTHER" id="PTHR46410:SF1">
    <property type="entry name" value="AT-RICH INTERACTIVE DOMAIN-CONTAINING PROTEIN 1"/>
    <property type="match status" value="1"/>
</dbReference>